<dbReference type="Proteomes" id="UP000325081">
    <property type="component" value="Unassembled WGS sequence"/>
</dbReference>
<dbReference type="InterPro" id="IPR007836">
    <property type="entry name" value="Ribosomal_eS32"/>
</dbReference>
<dbReference type="GO" id="GO:1990904">
    <property type="term" value="C:ribonucleoprotein complex"/>
    <property type="evidence" value="ECO:0007669"/>
    <property type="project" value="UniProtKB-KW"/>
</dbReference>
<comment type="similarity">
    <text evidence="3 4">Belongs to the eukaryotic ribosomal protein eS32 family.</text>
</comment>
<evidence type="ECO:0000256" key="3">
    <source>
        <dbReference type="ARBA" id="ARBA00043969"/>
    </source>
</evidence>
<name>A0A5A7P1Q1_STRAF</name>
<dbReference type="GO" id="GO:0005840">
    <property type="term" value="C:ribosome"/>
    <property type="evidence" value="ECO:0007669"/>
    <property type="project" value="UniProtKB-KW"/>
</dbReference>
<organism evidence="6 7">
    <name type="scientific">Striga asiatica</name>
    <name type="common">Asiatic witchweed</name>
    <name type="synonym">Buchnera asiatica</name>
    <dbReference type="NCBI Taxonomy" id="4170"/>
    <lineage>
        <taxon>Eukaryota</taxon>
        <taxon>Viridiplantae</taxon>
        <taxon>Streptophyta</taxon>
        <taxon>Embryophyta</taxon>
        <taxon>Tracheophyta</taxon>
        <taxon>Spermatophyta</taxon>
        <taxon>Magnoliopsida</taxon>
        <taxon>eudicotyledons</taxon>
        <taxon>Gunneridae</taxon>
        <taxon>Pentapetalae</taxon>
        <taxon>asterids</taxon>
        <taxon>lamiids</taxon>
        <taxon>Lamiales</taxon>
        <taxon>Orobanchaceae</taxon>
        <taxon>Buchnereae</taxon>
        <taxon>Striga</taxon>
    </lineage>
</organism>
<gene>
    <name evidence="6" type="ORF">STAS_02329</name>
</gene>
<evidence type="ECO:0000256" key="5">
    <source>
        <dbReference type="SAM" id="MobiDB-lite"/>
    </source>
</evidence>
<evidence type="ECO:0000256" key="2">
    <source>
        <dbReference type="ARBA" id="ARBA00023274"/>
    </source>
</evidence>
<reference evidence="7" key="1">
    <citation type="journal article" date="2019" name="Curr. Biol.">
        <title>Genome Sequence of Striga asiatica Provides Insight into the Evolution of Plant Parasitism.</title>
        <authorList>
            <person name="Yoshida S."/>
            <person name="Kim S."/>
            <person name="Wafula E.K."/>
            <person name="Tanskanen J."/>
            <person name="Kim Y.M."/>
            <person name="Honaas L."/>
            <person name="Yang Z."/>
            <person name="Spallek T."/>
            <person name="Conn C.E."/>
            <person name="Ichihashi Y."/>
            <person name="Cheong K."/>
            <person name="Cui S."/>
            <person name="Der J.P."/>
            <person name="Gundlach H."/>
            <person name="Jiao Y."/>
            <person name="Hori C."/>
            <person name="Ishida J.K."/>
            <person name="Kasahara H."/>
            <person name="Kiba T."/>
            <person name="Kim M.S."/>
            <person name="Koo N."/>
            <person name="Laohavisit A."/>
            <person name="Lee Y.H."/>
            <person name="Lumba S."/>
            <person name="McCourt P."/>
            <person name="Mortimer J.C."/>
            <person name="Mutuku J.M."/>
            <person name="Nomura T."/>
            <person name="Sasaki-Sekimoto Y."/>
            <person name="Seto Y."/>
            <person name="Wang Y."/>
            <person name="Wakatake T."/>
            <person name="Sakakibara H."/>
            <person name="Demura T."/>
            <person name="Yamaguchi S."/>
            <person name="Yoneyama K."/>
            <person name="Manabe R.I."/>
            <person name="Nelson D.C."/>
            <person name="Schulman A.H."/>
            <person name="Timko M.P."/>
            <person name="dePamphilis C.W."/>
            <person name="Choi D."/>
            <person name="Shirasu K."/>
        </authorList>
    </citation>
    <scope>NUCLEOTIDE SEQUENCE [LARGE SCALE GENOMIC DNA]</scope>
    <source>
        <strain evidence="7">cv. UVA1</strain>
    </source>
</reference>
<dbReference type="GO" id="GO:0006412">
    <property type="term" value="P:translation"/>
    <property type="evidence" value="ECO:0007669"/>
    <property type="project" value="InterPro"/>
</dbReference>
<comment type="subunit">
    <text evidence="4">Component of the large ribosomal subunit.</text>
</comment>
<comment type="caution">
    <text evidence="6">The sequence shown here is derived from an EMBL/GenBank/DDBJ whole genome shotgun (WGS) entry which is preliminary data.</text>
</comment>
<dbReference type="GO" id="GO:0003735">
    <property type="term" value="F:structural constituent of ribosome"/>
    <property type="evidence" value="ECO:0007669"/>
    <property type="project" value="UniProtKB-UniRule"/>
</dbReference>
<protein>
    <recommendedName>
        <fullName evidence="4">60S ribosomal protein L41</fullName>
    </recommendedName>
</protein>
<sequence length="170" mass="19713">MRAKWKKKRMRRLKRKRRKMRQRSKPLCISPSISVVDLCSNVLRGELPMMSCLPRFTQTTRRSCIGSSYAYHGLVEPNLSLQKLDILYGLFKHGSRVELRAAGHKALQNFETVTYAVAPLPGRHALWVRRQPHDCPTTLLLCLILLHSVMIMFSREVELSRAIQWVKMGK</sequence>
<keyword evidence="7" id="KW-1185">Reference proteome</keyword>
<proteinExistence type="inferred from homology"/>
<keyword evidence="1 4" id="KW-0689">Ribosomal protein</keyword>
<keyword evidence="6" id="KW-0808">Transferase</keyword>
<evidence type="ECO:0000313" key="7">
    <source>
        <dbReference type="Proteomes" id="UP000325081"/>
    </source>
</evidence>
<dbReference type="Pfam" id="PF05162">
    <property type="entry name" value="Ribosomal_L41"/>
    <property type="match status" value="1"/>
</dbReference>
<keyword evidence="2 4" id="KW-0687">Ribonucleoprotein</keyword>
<feature type="region of interest" description="Disordered" evidence="5">
    <location>
        <begin position="1"/>
        <end position="23"/>
    </location>
</feature>
<evidence type="ECO:0000256" key="4">
    <source>
        <dbReference type="RuleBase" id="RU368055"/>
    </source>
</evidence>
<keyword evidence="6" id="KW-0418">Kinase</keyword>
<dbReference type="AlphaFoldDB" id="A0A5A7P1Q1"/>
<evidence type="ECO:0000256" key="1">
    <source>
        <dbReference type="ARBA" id="ARBA00022980"/>
    </source>
</evidence>
<evidence type="ECO:0000313" key="6">
    <source>
        <dbReference type="EMBL" id="GER26659.1"/>
    </source>
</evidence>
<dbReference type="EMBL" id="BKCP01001114">
    <property type="protein sequence ID" value="GER26659.1"/>
    <property type="molecule type" value="Genomic_DNA"/>
</dbReference>
<dbReference type="GO" id="GO:0016301">
    <property type="term" value="F:kinase activity"/>
    <property type="evidence" value="ECO:0007669"/>
    <property type="project" value="UniProtKB-KW"/>
</dbReference>
<accession>A0A5A7P1Q1</accession>